<dbReference type="PROSITE" id="PS50883">
    <property type="entry name" value="EAL"/>
    <property type="match status" value="1"/>
</dbReference>
<evidence type="ECO:0000313" key="4">
    <source>
        <dbReference type="EMBL" id="MEI4552128.1"/>
    </source>
</evidence>
<protein>
    <submittedName>
        <fullName evidence="4">EAL domain-containing protein</fullName>
    </submittedName>
</protein>
<gene>
    <name evidence="4" type="ORF">WAE96_20790</name>
</gene>
<dbReference type="PANTHER" id="PTHR44757">
    <property type="entry name" value="DIGUANYLATE CYCLASE DGCP"/>
    <property type="match status" value="1"/>
</dbReference>
<evidence type="ECO:0000256" key="1">
    <source>
        <dbReference type="SAM" id="Phobius"/>
    </source>
</evidence>
<dbReference type="InterPro" id="IPR043128">
    <property type="entry name" value="Rev_trsase/Diguanyl_cyclase"/>
</dbReference>
<dbReference type="InterPro" id="IPR052155">
    <property type="entry name" value="Biofilm_reg_signaling"/>
</dbReference>
<sequence>MKTFSRVALFTTGFIVAIYLVLALSLTQGVALSHHEDSPVNTVELNPNDLDANQPNIFSSLFSYIDIISSDGELYVQLESTEKHVVAVPLSKMFSDMLLFSNLPLLILLGFAILMPFAITSKKQKSLNKAISILNNKTDNLLSAFNLDLPKYETENNLARLNHSISSLTDAVERYKKDTETSIFQDKLTGLADRHAYLGHLKEQLNHAEQAAKKQALLFIDLDGFKQVNDSFGHSFGDEVLIQVAERLRTIVRNHNLSSQHPINGIEQNLSRLGGDEFSIFISNLLEPSLAVNVAQNVLHEIERDFVLGNKVVKIGASIGIAIYPDSASSPFALLQMADVAMYRAKTDGRGIFRVYSPEMGSKMRRYHYLLEEMRLALGSNNFSLSFQPIVHVDDCSIDYFECLVRWHHPVEGTITPTEFIPIAEESNLILELGDWILFEACRQMSAWYNAGMTKVRISVNISGVQLKHRKLYDWVIETIEKAGLPPKALMLEITESCFIEASRETTESLQKLREKGITIAIDDFGTGFSSLCTLAELPVDVIKIDKLFIDQANDNPKYNKILNSISELGKDLNLKVVAEGVECAEQFELVRKMGIQCVQGYLVSKPETSNNVGTKVLRTNLNHIAATGTNIWLPENEPMPRHKLHSVK</sequence>
<dbReference type="RefSeq" id="WP_336437082.1">
    <property type="nucleotide sequence ID" value="NZ_JBAWKS010000002.1"/>
</dbReference>
<keyword evidence="1" id="KW-0472">Membrane</keyword>
<dbReference type="SUPFAM" id="SSF55073">
    <property type="entry name" value="Nucleotide cyclase"/>
    <property type="match status" value="1"/>
</dbReference>
<organism evidence="4 5">
    <name type="scientific">Pseudoalteromonas spongiae</name>
    <dbReference type="NCBI Taxonomy" id="298657"/>
    <lineage>
        <taxon>Bacteria</taxon>
        <taxon>Pseudomonadati</taxon>
        <taxon>Pseudomonadota</taxon>
        <taxon>Gammaproteobacteria</taxon>
        <taxon>Alteromonadales</taxon>
        <taxon>Pseudoalteromonadaceae</taxon>
        <taxon>Pseudoalteromonas</taxon>
    </lineage>
</organism>
<name>A0ABU8EYS5_9GAMM</name>
<dbReference type="NCBIfam" id="TIGR00254">
    <property type="entry name" value="GGDEF"/>
    <property type="match status" value="1"/>
</dbReference>
<evidence type="ECO:0000259" key="3">
    <source>
        <dbReference type="PROSITE" id="PS50887"/>
    </source>
</evidence>
<comment type="caution">
    <text evidence="4">The sequence shown here is derived from an EMBL/GenBank/DDBJ whole genome shotgun (WGS) entry which is preliminary data.</text>
</comment>
<keyword evidence="1" id="KW-1133">Transmembrane helix</keyword>
<dbReference type="PANTHER" id="PTHR44757:SF2">
    <property type="entry name" value="BIOFILM ARCHITECTURE MAINTENANCE PROTEIN MBAA"/>
    <property type="match status" value="1"/>
</dbReference>
<dbReference type="Proteomes" id="UP001382455">
    <property type="component" value="Unassembled WGS sequence"/>
</dbReference>
<dbReference type="Gene3D" id="3.20.20.450">
    <property type="entry name" value="EAL domain"/>
    <property type="match status" value="1"/>
</dbReference>
<evidence type="ECO:0000259" key="2">
    <source>
        <dbReference type="PROSITE" id="PS50883"/>
    </source>
</evidence>
<dbReference type="SMART" id="SM00267">
    <property type="entry name" value="GGDEF"/>
    <property type="match status" value="1"/>
</dbReference>
<feature type="domain" description="GGDEF" evidence="3">
    <location>
        <begin position="213"/>
        <end position="358"/>
    </location>
</feature>
<dbReference type="InterPro" id="IPR001633">
    <property type="entry name" value="EAL_dom"/>
</dbReference>
<reference evidence="4 5" key="1">
    <citation type="submission" date="2023-12" db="EMBL/GenBank/DDBJ databases">
        <title>Friends and Foes: Symbiotic and Algicidal bacterial influence on Karenia brevis blooms.</title>
        <authorList>
            <person name="Fei C."/>
            <person name="Mohamed A.R."/>
            <person name="Booker A."/>
            <person name="Arshad M."/>
            <person name="Klass S."/>
            <person name="Ahn S."/>
            <person name="Gilbert P.M."/>
            <person name="Heil C.A."/>
            <person name="Martinez J.M."/>
            <person name="Amin S.A."/>
        </authorList>
    </citation>
    <scope>NUCLEOTIDE SEQUENCE [LARGE SCALE GENOMIC DNA]</scope>
    <source>
        <strain evidence="4 5">CE15</strain>
    </source>
</reference>
<dbReference type="PROSITE" id="PS50887">
    <property type="entry name" value="GGDEF"/>
    <property type="match status" value="1"/>
</dbReference>
<keyword evidence="1" id="KW-0812">Transmembrane</keyword>
<feature type="transmembrane region" description="Helical" evidence="1">
    <location>
        <begin position="98"/>
        <end position="119"/>
    </location>
</feature>
<dbReference type="InterPro" id="IPR000160">
    <property type="entry name" value="GGDEF_dom"/>
</dbReference>
<dbReference type="SUPFAM" id="SSF141868">
    <property type="entry name" value="EAL domain-like"/>
    <property type="match status" value="1"/>
</dbReference>
<dbReference type="SMART" id="SM00052">
    <property type="entry name" value="EAL"/>
    <property type="match status" value="1"/>
</dbReference>
<proteinExistence type="predicted"/>
<accession>A0ABU8EYS5</accession>
<evidence type="ECO:0000313" key="5">
    <source>
        <dbReference type="Proteomes" id="UP001382455"/>
    </source>
</evidence>
<dbReference type="CDD" id="cd01949">
    <property type="entry name" value="GGDEF"/>
    <property type="match status" value="1"/>
</dbReference>
<dbReference type="InterPro" id="IPR035919">
    <property type="entry name" value="EAL_sf"/>
</dbReference>
<dbReference type="Pfam" id="PF00563">
    <property type="entry name" value="EAL"/>
    <property type="match status" value="1"/>
</dbReference>
<dbReference type="CDD" id="cd01948">
    <property type="entry name" value="EAL"/>
    <property type="match status" value="1"/>
</dbReference>
<dbReference type="InterPro" id="IPR029787">
    <property type="entry name" value="Nucleotide_cyclase"/>
</dbReference>
<dbReference type="Pfam" id="PF00990">
    <property type="entry name" value="GGDEF"/>
    <property type="match status" value="1"/>
</dbReference>
<feature type="domain" description="EAL" evidence="2">
    <location>
        <begin position="367"/>
        <end position="621"/>
    </location>
</feature>
<dbReference type="Gene3D" id="3.30.70.270">
    <property type="match status" value="1"/>
</dbReference>
<dbReference type="EMBL" id="JBAWKS010000002">
    <property type="protein sequence ID" value="MEI4552128.1"/>
    <property type="molecule type" value="Genomic_DNA"/>
</dbReference>
<keyword evidence="5" id="KW-1185">Reference proteome</keyword>